<sequence>MKTTGNTLLITGGTSGIGRALAEAFHDRGNRVIVAGRRRALLDRMTAARPGMVGLCVDLDDPASLSSFASEVRARFPDLNALIANAGISRGENLAADDWDPADAQAIVQTNILGVLRVIAALLPVLKRQANATIMATSSNLAFVPRADFPTYCASKAFVHSWLQSLRHQLRKVPVEVLELAPPYVRTQLTGPQQAEDPRATPVEVYVAEVMQLLERADHPRGEVLVERDRARRWAERDGRYEETFAAMNPD</sequence>
<evidence type="ECO:0000256" key="1">
    <source>
        <dbReference type="ARBA" id="ARBA00006484"/>
    </source>
</evidence>
<proteinExistence type="inferred from homology"/>
<dbReference type="OrthoDB" id="9810734at2"/>
<name>A0A125MMN7_9GAMM</name>
<dbReference type="PROSITE" id="PS00061">
    <property type="entry name" value="ADH_SHORT"/>
    <property type="match status" value="1"/>
</dbReference>
<reference evidence="4 5" key="1">
    <citation type="journal article" date="2014" name="Genome Announc.">
        <title>Draft Genome Sequence of Lysobacter capsici AZ78, a Bacterium Antagonistic to Plant-Pathogenic Oomycetes.</title>
        <authorList>
            <person name="Puopolo G."/>
            <person name="Sonego P."/>
            <person name="Engelen K."/>
            <person name="Pertot I."/>
        </authorList>
    </citation>
    <scope>NUCLEOTIDE SEQUENCE [LARGE SCALE GENOMIC DNA]</scope>
    <source>
        <strain evidence="4 5">AZ78</strain>
    </source>
</reference>
<dbReference type="Pfam" id="PF00106">
    <property type="entry name" value="adh_short"/>
    <property type="match status" value="1"/>
</dbReference>
<dbReference type="GO" id="GO:0016491">
    <property type="term" value="F:oxidoreductase activity"/>
    <property type="evidence" value="ECO:0007669"/>
    <property type="project" value="UniProtKB-KW"/>
</dbReference>
<comment type="similarity">
    <text evidence="1">Belongs to the short-chain dehydrogenases/reductases (SDR) family.</text>
</comment>
<dbReference type="PANTHER" id="PTHR44196:SF1">
    <property type="entry name" value="DEHYDROGENASE_REDUCTASE SDR FAMILY MEMBER 7B"/>
    <property type="match status" value="1"/>
</dbReference>
<dbReference type="SMART" id="SM00822">
    <property type="entry name" value="PKS_KR"/>
    <property type="match status" value="1"/>
</dbReference>
<gene>
    <name evidence="4" type="ORF">AZ78_1530</name>
</gene>
<evidence type="ECO:0000256" key="2">
    <source>
        <dbReference type="ARBA" id="ARBA00023002"/>
    </source>
</evidence>
<evidence type="ECO:0000313" key="5">
    <source>
        <dbReference type="Proteomes" id="UP000023435"/>
    </source>
</evidence>
<dbReference type="InterPro" id="IPR020904">
    <property type="entry name" value="Sc_DH/Rdtase_CS"/>
</dbReference>
<dbReference type="PRINTS" id="PR00081">
    <property type="entry name" value="GDHRDH"/>
</dbReference>
<dbReference type="PANTHER" id="PTHR44196">
    <property type="entry name" value="DEHYDROGENASE/REDUCTASE SDR FAMILY MEMBER 7B"/>
    <property type="match status" value="1"/>
</dbReference>
<comment type="caution">
    <text evidence="4">The sequence shown here is derived from an EMBL/GenBank/DDBJ whole genome shotgun (WGS) entry which is preliminary data.</text>
</comment>
<organism evidence="4 5">
    <name type="scientific">Lysobacter capsici AZ78</name>
    <dbReference type="NCBI Taxonomy" id="1444315"/>
    <lineage>
        <taxon>Bacteria</taxon>
        <taxon>Pseudomonadati</taxon>
        <taxon>Pseudomonadota</taxon>
        <taxon>Gammaproteobacteria</taxon>
        <taxon>Lysobacterales</taxon>
        <taxon>Lysobacteraceae</taxon>
        <taxon>Lysobacter</taxon>
    </lineage>
</organism>
<evidence type="ECO:0000313" key="4">
    <source>
        <dbReference type="EMBL" id="KWS03981.1"/>
    </source>
</evidence>
<dbReference type="Proteomes" id="UP000023435">
    <property type="component" value="Unassembled WGS sequence"/>
</dbReference>
<dbReference type="AlphaFoldDB" id="A0A125MMN7"/>
<dbReference type="EMBL" id="JAJA02000001">
    <property type="protein sequence ID" value="KWS03981.1"/>
    <property type="molecule type" value="Genomic_DNA"/>
</dbReference>
<dbReference type="InterPro" id="IPR002347">
    <property type="entry name" value="SDR_fam"/>
</dbReference>
<dbReference type="SUPFAM" id="SSF51735">
    <property type="entry name" value="NAD(P)-binding Rossmann-fold domains"/>
    <property type="match status" value="1"/>
</dbReference>
<dbReference type="InterPro" id="IPR036291">
    <property type="entry name" value="NAD(P)-bd_dom_sf"/>
</dbReference>
<dbReference type="GO" id="GO:0016020">
    <property type="term" value="C:membrane"/>
    <property type="evidence" value="ECO:0007669"/>
    <property type="project" value="TreeGrafter"/>
</dbReference>
<dbReference type="InterPro" id="IPR057326">
    <property type="entry name" value="KR_dom"/>
</dbReference>
<accession>A0A125MMN7</accession>
<evidence type="ECO:0000259" key="3">
    <source>
        <dbReference type="SMART" id="SM00822"/>
    </source>
</evidence>
<keyword evidence="5" id="KW-1185">Reference proteome</keyword>
<dbReference type="Gene3D" id="3.40.50.720">
    <property type="entry name" value="NAD(P)-binding Rossmann-like Domain"/>
    <property type="match status" value="1"/>
</dbReference>
<feature type="domain" description="Ketoreductase" evidence="3">
    <location>
        <begin position="6"/>
        <end position="184"/>
    </location>
</feature>
<protein>
    <submittedName>
        <fullName evidence="4">Oxidoreductase, short-chain dehydrogenase/reductase family</fullName>
    </submittedName>
</protein>
<keyword evidence="2" id="KW-0560">Oxidoreductase</keyword>